<proteinExistence type="predicted"/>
<dbReference type="GO" id="GO:0034388">
    <property type="term" value="C:Pwp2p-containing subcomplex of 90S preribosome"/>
    <property type="evidence" value="ECO:0007669"/>
    <property type="project" value="TreeGrafter"/>
</dbReference>
<feature type="domain" description="U3 small nucleolar RNA-associated protein 6 N-terminal" evidence="5">
    <location>
        <begin position="9"/>
        <end position="89"/>
    </location>
</feature>
<dbReference type="SUPFAM" id="SSF48452">
    <property type="entry name" value="TPR-like"/>
    <property type="match status" value="1"/>
</dbReference>
<dbReference type="PANTHER" id="PTHR23271">
    <property type="entry name" value="HEPATOCELLULAR CARCINOMA-ASSOCIATED ANTIGEN 66"/>
    <property type="match status" value="1"/>
</dbReference>
<accession>A0AAV4GVD7</accession>
<dbReference type="GO" id="GO:0032040">
    <property type="term" value="C:small-subunit processome"/>
    <property type="evidence" value="ECO:0007669"/>
    <property type="project" value="TreeGrafter"/>
</dbReference>
<keyword evidence="2" id="KW-0698">rRNA processing</keyword>
<dbReference type="InterPro" id="IPR011990">
    <property type="entry name" value="TPR-like_helical_dom_sf"/>
</dbReference>
<evidence type="ECO:0000313" key="6">
    <source>
        <dbReference type="EMBL" id="GFR88506.1"/>
    </source>
</evidence>
<sequence>MAEYVHQTLEEMIPELEEMSRVGLFTIKETKTILKKREGHEYKLRQLTKTKESFLNYIEYETKLLELLKFRRKKTGQENLKKGIEKAIADRIHKLYRMLTTRFQECVEFWEMHIDFSKKMNEKAYVTRLYEQVLKLHGRNEAVWVRAARWESSPEGNSNPHQARTVLLKGQRTNPDSEVIFLQMFLLELQLGRQVAKRKSILGLTEESQDKDKEEKACEPEFKLAEIVYRNGLDVFPDRPDMHLKMLNLCCGVKEASSLQGKIVSDLQYVYPDTPQVWSALALRHLNNIKTVNKAQASEAIAKCVKVYEDTLENLQTGEYNKKKFGPLKSILCVCDLF</sequence>
<protein>
    <submittedName>
        <fullName evidence="6">U3 small nucleolar RNA-associated protein 6 homolog</fullName>
    </submittedName>
</protein>
<dbReference type="Pfam" id="PF08640">
    <property type="entry name" value="U3_assoc_6"/>
    <property type="match status" value="1"/>
</dbReference>
<dbReference type="GO" id="GO:0000462">
    <property type="term" value="P:maturation of SSU-rRNA from tricistronic rRNA transcript (SSU-rRNA, 5.8S rRNA, LSU-rRNA)"/>
    <property type="evidence" value="ECO:0007669"/>
    <property type="project" value="InterPro"/>
</dbReference>
<dbReference type="InterPro" id="IPR013949">
    <property type="entry name" value="Utp6"/>
</dbReference>
<dbReference type="PANTHER" id="PTHR23271:SF1">
    <property type="entry name" value="U3 SMALL NUCLEOLAR RNA-ASSOCIATED PROTEIN 6 HOMOLOG"/>
    <property type="match status" value="1"/>
</dbReference>
<keyword evidence="7" id="KW-1185">Reference proteome</keyword>
<dbReference type="GO" id="GO:0030515">
    <property type="term" value="F:snoRNA binding"/>
    <property type="evidence" value="ECO:0007669"/>
    <property type="project" value="InterPro"/>
</dbReference>
<evidence type="ECO:0000256" key="4">
    <source>
        <dbReference type="ARBA" id="ARBA00023242"/>
    </source>
</evidence>
<keyword evidence="4" id="KW-0539">Nucleus</keyword>
<evidence type="ECO:0000256" key="2">
    <source>
        <dbReference type="ARBA" id="ARBA00022552"/>
    </source>
</evidence>
<evidence type="ECO:0000313" key="7">
    <source>
        <dbReference type="Proteomes" id="UP000762676"/>
    </source>
</evidence>
<comment type="subcellular location">
    <subcellularLocation>
        <location evidence="1">Nucleus</location>
        <location evidence="1">Nucleolus</location>
    </subcellularLocation>
</comment>
<organism evidence="6 7">
    <name type="scientific">Elysia marginata</name>
    <dbReference type="NCBI Taxonomy" id="1093978"/>
    <lineage>
        <taxon>Eukaryota</taxon>
        <taxon>Metazoa</taxon>
        <taxon>Spiralia</taxon>
        <taxon>Lophotrochozoa</taxon>
        <taxon>Mollusca</taxon>
        <taxon>Gastropoda</taxon>
        <taxon>Heterobranchia</taxon>
        <taxon>Euthyneura</taxon>
        <taxon>Panpulmonata</taxon>
        <taxon>Sacoglossa</taxon>
        <taxon>Placobranchoidea</taxon>
        <taxon>Plakobranchidae</taxon>
        <taxon>Elysia</taxon>
    </lineage>
</organism>
<dbReference type="InterPro" id="IPR055347">
    <property type="entry name" value="UTP6_N"/>
</dbReference>
<reference evidence="6 7" key="1">
    <citation type="journal article" date="2021" name="Elife">
        <title>Chloroplast acquisition without the gene transfer in kleptoplastic sea slugs, Plakobranchus ocellatus.</title>
        <authorList>
            <person name="Maeda T."/>
            <person name="Takahashi S."/>
            <person name="Yoshida T."/>
            <person name="Shimamura S."/>
            <person name="Takaki Y."/>
            <person name="Nagai Y."/>
            <person name="Toyoda A."/>
            <person name="Suzuki Y."/>
            <person name="Arimoto A."/>
            <person name="Ishii H."/>
            <person name="Satoh N."/>
            <person name="Nishiyama T."/>
            <person name="Hasebe M."/>
            <person name="Maruyama T."/>
            <person name="Minagawa J."/>
            <person name="Obokata J."/>
            <person name="Shigenobu S."/>
        </authorList>
    </citation>
    <scope>NUCLEOTIDE SEQUENCE [LARGE SCALE GENOMIC DNA]</scope>
</reference>
<comment type="caution">
    <text evidence="6">The sequence shown here is derived from an EMBL/GenBank/DDBJ whole genome shotgun (WGS) entry which is preliminary data.</text>
</comment>
<keyword evidence="3" id="KW-0677">Repeat</keyword>
<evidence type="ECO:0000256" key="1">
    <source>
        <dbReference type="ARBA" id="ARBA00004604"/>
    </source>
</evidence>
<dbReference type="Gene3D" id="1.25.40.10">
    <property type="entry name" value="Tetratricopeptide repeat domain"/>
    <property type="match status" value="1"/>
</dbReference>
<gene>
    <name evidence="6" type="ORF">ElyMa_000771700</name>
</gene>
<evidence type="ECO:0000259" key="5">
    <source>
        <dbReference type="Pfam" id="PF08640"/>
    </source>
</evidence>
<dbReference type="EMBL" id="BMAT01001576">
    <property type="protein sequence ID" value="GFR88506.1"/>
    <property type="molecule type" value="Genomic_DNA"/>
</dbReference>
<dbReference type="AlphaFoldDB" id="A0AAV4GVD7"/>
<dbReference type="Proteomes" id="UP000762676">
    <property type="component" value="Unassembled WGS sequence"/>
</dbReference>
<evidence type="ECO:0000256" key="3">
    <source>
        <dbReference type="ARBA" id="ARBA00022737"/>
    </source>
</evidence>
<name>A0AAV4GVD7_9GAST</name>